<sequence length="330" mass="37593">MNNIIILSLVLIALGALVMLVSIVKYVLTIQGIEALLEDRKKTIYRLHKIHLSLMCFFFIGYLAVLICFVFNIHVVGILFTAVVFFFGAIFVFIGILLQAYMLVSIKKRHEKIISKNIQLTQVENVTIFALAYEAEMRDEETGKHLERTSQYVKALAEELSRSPRYNSQLTHAYIENLVTVAPVHDIGKVGIPDHILRKPGKLTDEEFKIIKKHCELGAEILRAAEEKLEFESFFTIAIEIVMSHHERWDGGGYPQGLLGEEIPLSARIMSLADVYDALRSKRCYKEAISHEESCRILKAERGKQFAPDIIDAFMRVEKKFSQISNTMAD</sequence>
<dbReference type="PANTHER" id="PTHR45228">
    <property type="entry name" value="CYCLIC DI-GMP PHOSPHODIESTERASE TM_0186-RELATED"/>
    <property type="match status" value="1"/>
</dbReference>
<keyword evidence="1" id="KW-0472">Membrane</keyword>
<dbReference type="SUPFAM" id="SSF109604">
    <property type="entry name" value="HD-domain/PDEase-like"/>
    <property type="match status" value="1"/>
</dbReference>
<dbReference type="Pfam" id="PF13487">
    <property type="entry name" value="HD_5"/>
    <property type="match status" value="1"/>
</dbReference>
<dbReference type="OrthoDB" id="9764337at2"/>
<reference evidence="4" key="1">
    <citation type="journal article" date="2004" name="Environ. Microbiol.">
        <title>The genome of Desulfotalea psychrophila, a sulfate-reducing bacterium from permanently cold Arctic sediments.</title>
        <authorList>
            <person name="Rabus R."/>
            <person name="Ruepp A."/>
            <person name="Frickey T."/>
            <person name="Rattei T."/>
            <person name="Fartmann B."/>
            <person name="Stark M."/>
            <person name="Bauer M."/>
            <person name="Zibat A."/>
            <person name="Lombardot T."/>
            <person name="Becker I."/>
            <person name="Amann J."/>
            <person name="Gellner K."/>
            <person name="Teeling H."/>
            <person name="Leuschner W.D."/>
            <person name="Gloeckner F.-O."/>
            <person name="Lupas A.N."/>
            <person name="Amann R."/>
            <person name="Klenk H.-P."/>
        </authorList>
    </citation>
    <scope>NUCLEOTIDE SEQUENCE [LARGE SCALE GENOMIC DNA]</scope>
    <source>
        <strain evidence="4">DSM 12343 / LSv54</strain>
    </source>
</reference>
<evidence type="ECO:0000313" key="4">
    <source>
        <dbReference type="Proteomes" id="UP000000602"/>
    </source>
</evidence>
<gene>
    <name evidence="3" type="ordered locus">DP2020</name>
</gene>
<evidence type="ECO:0000313" key="3">
    <source>
        <dbReference type="EMBL" id="CAG36749.1"/>
    </source>
</evidence>
<keyword evidence="1" id="KW-0812">Transmembrane</keyword>
<dbReference type="HOGENOM" id="CLU_841270_0_0_7"/>
<dbReference type="InterPro" id="IPR003607">
    <property type="entry name" value="HD/PDEase_dom"/>
</dbReference>
<dbReference type="KEGG" id="dps:DP2020"/>
<feature type="transmembrane region" description="Helical" evidence="1">
    <location>
        <begin position="78"/>
        <end position="104"/>
    </location>
</feature>
<protein>
    <submittedName>
        <fullName evidence="3">Probable sensory transduction system regulatory protein</fullName>
    </submittedName>
</protein>
<dbReference type="InterPro" id="IPR037522">
    <property type="entry name" value="HD_GYP_dom"/>
</dbReference>
<dbReference type="Proteomes" id="UP000000602">
    <property type="component" value="Chromosome"/>
</dbReference>
<proteinExistence type="predicted"/>
<feature type="domain" description="HD-GYP" evidence="2">
    <location>
        <begin position="120"/>
        <end position="330"/>
    </location>
</feature>
<evidence type="ECO:0000259" key="2">
    <source>
        <dbReference type="PROSITE" id="PS51832"/>
    </source>
</evidence>
<evidence type="ECO:0000256" key="1">
    <source>
        <dbReference type="SAM" id="Phobius"/>
    </source>
</evidence>
<dbReference type="PANTHER" id="PTHR45228:SF5">
    <property type="entry name" value="CYCLIC DI-GMP PHOSPHODIESTERASE VC_1348-RELATED"/>
    <property type="match status" value="1"/>
</dbReference>
<accession>Q6ALM6</accession>
<dbReference type="STRING" id="177439.DP2020"/>
<dbReference type="SMART" id="SM00471">
    <property type="entry name" value="HDc"/>
    <property type="match status" value="1"/>
</dbReference>
<dbReference type="InterPro" id="IPR052020">
    <property type="entry name" value="Cyclic_di-GMP/3'3'-cGAMP_PDE"/>
</dbReference>
<dbReference type="Gene3D" id="1.10.3210.10">
    <property type="entry name" value="Hypothetical protein af1432"/>
    <property type="match status" value="1"/>
</dbReference>
<dbReference type="RefSeq" id="WP_011189261.1">
    <property type="nucleotide sequence ID" value="NC_006138.1"/>
</dbReference>
<feature type="transmembrane region" description="Helical" evidence="1">
    <location>
        <begin position="50"/>
        <end position="72"/>
    </location>
</feature>
<keyword evidence="1" id="KW-1133">Transmembrane helix</keyword>
<dbReference type="eggNOG" id="COG3437">
    <property type="taxonomic scope" value="Bacteria"/>
</dbReference>
<dbReference type="PROSITE" id="PS51832">
    <property type="entry name" value="HD_GYP"/>
    <property type="match status" value="1"/>
</dbReference>
<dbReference type="EMBL" id="CR522870">
    <property type="protein sequence ID" value="CAG36749.1"/>
    <property type="molecule type" value="Genomic_DNA"/>
</dbReference>
<name>Q6ALM6_DESPS</name>
<organism evidence="3 4">
    <name type="scientific">Desulfotalea psychrophila (strain LSv54 / DSM 12343)</name>
    <dbReference type="NCBI Taxonomy" id="177439"/>
    <lineage>
        <taxon>Bacteria</taxon>
        <taxon>Pseudomonadati</taxon>
        <taxon>Thermodesulfobacteriota</taxon>
        <taxon>Desulfobulbia</taxon>
        <taxon>Desulfobulbales</taxon>
        <taxon>Desulfocapsaceae</taxon>
        <taxon>Desulfotalea</taxon>
    </lineage>
</organism>
<dbReference type="CDD" id="cd00077">
    <property type="entry name" value="HDc"/>
    <property type="match status" value="1"/>
</dbReference>
<feature type="transmembrane region" description="Helical" evidence="1">
    <location>
        <begin position="6"/>
        <end position="29"/>
    </location>
</feature>
<keyword evidence="4" id="KW-1185">Reference proteome</keyword>
<dbReference type="AlphaFoldDB" id="Q6ALM6"/>